<dbReference type="Proteomes" id="UP001280121">
    <property type="component" value="Unassembled WGS sequence"/>
</dbReference>
<accession>A0AAD9X0G7</accession>
<evidence type="ECO:0000313" key="3">
    <source>
        <dbReference type="Proteomes" id="UP001280121"/>
    </source>
</evidence>
<dbReference type="EMBL" id="JANJYI010000005">
    <property type="protein sequence ID" value="KAK2650639.1"/>
    <property type="molecule type" value="Genomic_DNA"/>
</dbReference>
<evidence type="ECO:0000313" key="2">
    <source>
        <dbReference type="EMBL" id="KAK2650639.1"/>
    </source>
</evidence>
<feature type="region of interest" description="Disordered" evidence="1">
    <location>
        <begin position="47"/>
        <end position="74"/>
    </location>
</feature>
<reference evidence="2" key="1">
    <citation type="journal article" date="2023" name="Plant J.">
        <title>Genome sequences and population genomics provide insights into the demographic history, inbreeding, and mutation load of two 'living fossil' tree species of Dipteronia.</title>
        <authorList>
            <person name="Feng Y."/>
            <person name="Comes H.P."/>
            <person name="Chen J."/>
            <person name="Zhu S."/>
            <person name="Lu R."/>
            <person name="Zhang X."/>
            <person name="Li P."/>
            <person name="Qiu J."/>
            <person name="Olsen K.M."/>
            <person name="Qiu Y."/>
        </authorList>
    </citation>
    <scope>NUCLEOTIDE SEQUENCE</scope>
    <source>
        <strain evidence="2">KIB01</strain>
    </source>
</reference>
<comment type="caution">
    <text evidence="2">The sequence shown here is derived from an EMBL/GenBank/DDBJ whole genome shotgun (WGS) entry which is preliminary data.</text>
</comment>
<feature type="compositionally biased region" description="Polar residues" evidence="1">
    <location>
        <begin position="57"/>
        <end position="67"/>
    </location>
</feature>
<evidence type="ECO:0000256" key="1">
    <source>
        <dbReference type="SAM" id="MobiDB-lite"/>
    </source>
</evidence>
<proteinExistence type="predicted"/>
<protein>
    <submittedName>
        <fullName evidence="2">Uncharacterized protein</fullName>
    </submittedName>
</protein>
<sequence>MGRERDGFWEYAGNLNGRFLCKFCERTLPGDVQLAARQAISAPKKKAGNLRSLGNDGETQVISTSGPNKKAKSLRQPTILGECKKDKGVVDKMLAKFIISNHITPDFAKMPYLVDFLRSVAEFGPSYKIPNTSALKSQLIPDTYKEVEEHVGNVKKLFTTTGCTLVMYDVM</sequence>
<organism evidence="2 3">
    <name type="scientific">Dipteronia dyeriana</name>
    <dbReference type="NCBI Taxonomy" id="168575"/>
    <lineage>
        <taxon>Eukaryota</taxon>
        <taxon>Viridiplantae</taxon>
        <taxon>Streptophyta</taxon>
        <taxon>Embryophyta</taxon>
        <taxon>Tracheophyta</taxon>
        <taxon>Spermatophyta</taxon>
        <taxon>Magnoliopsida</taxon>
        <taxon>eudicotyledons</taxon>
        <taxon>Gunneridae</taxon>
        <taxon>Pentapetalae</taxon>
        <taxon>rosids</taxon>
        <taxon>malvids</taxon>
        <taxon>Sapindales</taxon>
        <taxon>Sapindaceae</taxon>
        <taxon>Hippocastanoideae</taxon>
        <taxon>Acereae</taxon>
        <taxon>Dipteronia</taxon>
    </lineage>
</organism>
<gene>
    <name evidence="2" type="ORF">Ddye_018128</name>
</gene>
<keyword evidence="3" id="KW-1185">Reference proteome</keyword>
<name>A0AAD9X0G7_9ROSI</name>
<dbReference type="AlphaFoldDB" id="A0AAD9X0G7"/>